<proteinExistence type="inferred from homology"/>
<gene>
    <name evidence="7 8" type="primary">atpH</name>
    <name evidence="8" type="ORF">IAD12_08045</name>
</gene>
<dbReference type="PRINTS" id="PR00125">
    <property type="entry name" value="ATPASEDELTA"/>
</dbReference>
<keyword evidence="3 7" id="KW-0375">Hydrogen ion transport</keyword>
<evidence type="ECO:0000256" key="3">
    <source>
        <dbReference type="ARBA" id="ARBA00022781"/>
    </source>
</evidence>
<evidence type="ECO:0000256" key="4">
    <source>
        <dbReference type="ARBA" id="ARBA00023065"/>
    </source>
</evidence>
<protein>
    <recommendedName>
        <fullName evidence="7">ATP synthase subunit delta</fullName>
    </recommendedName>
    <alternativeName>
        <fullName evidence="7">ATP synthase F(1) sector subunit delta</fullName>
    </alternativeName>
    <alternativeName>
        <fullName evidence="7">F-type ATPase subunit delta</fullName>
        <shortName evidence="7">F-ATPase subunit delta</shortName>
    </alternativeName>
</protein>
<evidence type="ECO:0000256" key="7">
    <source>
        <dbReference type="HAMAP-Rule" id="MF_01416"/>
    </source>
</evidence>
<dbReference type="HAMAP" id="MF_01416">
    <property type="entry name" value="ATP_synth_delta_bact"/>
    <property type="match status" value="1"/>
</dbReference>
<comment type="subcellular location">
    <subcellularLocation>
        <location evidence="7">Cell membrane</location>
        <topology evidence="7">Peripheral membrane protein</topology>
    </subcellularLocation>
    <subcellularLocation>
        <location evidence="1">Membrane</location>
    </subcellularLocation>
</comment>
<comment type="function">
    <text evidence="7">This protein is part of the stalk that links CF(0) to CF(1). It either transmits conformational changes from CF(0) to CF(1) or is implicated in proton conduction.</text>
</comment>
<comment type="similarity">
    <text evidence="7">Belongs to the ATPase delta chain family.</text>
</comment>
<reference evidence="8" key="2">
    <citation type="journal article" date="2021" name="PeerJ">
        <title>Extensive microbial diversity within the chicken gut microbiome revealed by metagenomics and culture.</title>
        <authorList>
            <person name="Gilroy R."/>
            <person name="Ravi A."/>
            <person name="Getino M."/>
            <person name="Pursley I."/>
            <person name="Horton D.L."/>
            <person name="Alikhan N.F."/>
            <person name="Baker D."/>
            <person name="Gharbi K."/>
            <person name="Hall N."/>
            <person name="Watson M."/>
            <person name="Adriaenssens E.M."/>
            <person name="Foster-Nyarko E."/>
            <person name="Jarju S."/>
            <person name="Secka A."/>
            <person name="Antonio M."/>
            <person name="Oren A."/>
            <person name="Chaudhuri R.R."/>
            <person name="La Ragione R."/>
            <person name="Hildebrand F."/>
            <person name="Pallen M.J."/>
        </authorList>
    </citation>
    <scope>NUCLEOTIDE SEQUENCE</scope>
    <source>
        <strain evidence="8">CHK176-22527</strain>
    </source>
</reference>
<dbReference type="Pfam" id="PF00213">
    <property type="entry name" value="OSCP"/>
    <property type="match status" value="1"/>
</dbReference>
<keyword evidence="7" id="KW-1003">Cell membrane</keyword>
<evidence type="ECO:0000313" key="8">
    <source>
        <dbReference type="EMBL" id="HIU00187.1"/>
    </source>
</evidence>
<keyword evidence="4 7" id="KW-0406">Ion transport</keyword>
<keyword evidence="5 7" id="KW-0472">Membrane</keyword>
<dbReference type="GO" id="GO:0046933">
    <property type="term" value="F:proton-transporting ATP synthase activity, rotational mechanism"/>
    <property type="evidence" value="ECO:0007669"/>
    <property type="project" value="UniProtKB-UniRule"/>
</dbReference>
<comment type="function">
    <text evidence="7">F(1)F(0) ATP synthase produces ATP from ADP in the presence of a proton or sodium gradient. F-type ATPases consist of two structural domains, F(1) containing the extramembraneous catalytic core and F(0) containing the membrane proton channel, linked together by a central stalk and a peripheral stalk. During catalysis, ATP synthesis in the catalytic domain of F(1) is coupled via a rotary mechanism of the central stalk subunits to proton translocation.</text>
</comment>
<dbReference type="PANTHER" id="PTHR11910">
    <property type="entry name" value="ATP SYNTHASE DELTA CHAIN"/>
    <property type="match status" value="1"/>
</dbReference>
<keyword evidence="6 7" id="KW-0066">ATP synthesis</keyword>
<accession>A0A9D1HDQ8</accession>
<evidence type="ECO:0000256" key="1">
    <source>
        <dbReference type="ARBA" id="ARBA00004370"/>
    </source>
</evidence>
<dbReference type="GO" id="GO:0005886">
    <property type="term" value="C:plasma membrane"/>
    <property type="evidence" value="ECO:0007669"/>
    <property type="project" value="UniProtKB-SubCell"/>
</dbReference>
<dbReference type="InterPro" id="IPR000711">
    <property type="entry name" value="ATPase_OSCP/dsu"/>
</dbReference>
<evidence type="ECO:0000256" key="6">
    <source>
        <dbReference type="ARBA" id="ARBA00023310"/>
    </source>
</evidence>
<evidence type="ECO:0000256" key="5">
    <source>
        <dbReference type="ARBA" id="ARBA00023136"/>
    </source>
</evidence>
<dbReference type="Proteomes" id="UP000824159">
    <property type="component" value="Unassembled WGS sequence"/>
</dbReference>
<dbReference type="GO" id="GO:0045259">
    <property type="term" value="C:proton-transporting ATP synthase complex"/>
    <property type="evidence" value="ECO:0007669"/>
    <property type="project" value="UniProtKB-KW"/>
</dbReference>
<evidence type="ECO:0000313" key="9">
    <source>
        <dbReference type="Proteomes" id="UP000824159"/>
    </source>
</evidence>
<dbReference type="AlphaFoldDB" id="A0A9D1HDQ8"/>
<keyword evidence="2 7" id="KW-0813">Transport</keyword>
<dbReference type="Gene3D" id="1.10.520.20">
    <property type="entry name" value="N-terminal domain of the delta subunit of the F1F0-ATP synthase"/>
    <property type="match status" value="1"/>
</dbReference>
<dbReference type="InterPro" id="IPR026015">
    <property type="entry name" value="ATP_synth_OSCP/delta_N_sf"/>
</dbReference>
<sequence length="179" mass="20153">MAELTVDLTYGTALFEAARDVGKKDEIMKDADQVIGIMRDNPDLKAFISYPAISAAEKKEAVEKIFGSIICREFLNFLFVLIDKGRTGHLEKIIKVYRGLIDEEEGYSYGTVYSVVPLKEDRVKELEEDVSKLLGINVRLTNETDPKLIGGFKIFVEGKVIDASIRKKFDDLESQIVLN</sequence>
<organism evidence="8 9">
    <name type="scientific">Candidatus Allocopromorpha excrementavium</name>
    <dbReference type="NCBI Taxonomy" id="2840741"/>
    <lineage>
        <taxon>Bacteria</taxon>
        <taxon>Bacillati</taxon>
        <taxon>Bacillota</taxon>
        <taxon>Clostridia</taxon>
        <taxon>Eubacteriales</taxon>
        <taxon>Eubacteriaceae</taxon>
        <taxon>Eubacteriaceae incertae sedis</taxon>
        <taxon>Candidatus Allocopromorpha</taxon>
    </lineage>
</organism>
<dbReference type="EMBL" id="DVLX01000097">
    <property type="protein sequence ID" value="HIU00187.1"/>
    <property type="molecule type" value="Genomic_DNA"/>
</dbReference>
<comment type="caution">
    <text evidence="8">The sequence shown here is derived from an EMBL/GenBank/DDBJ whole genome shotgun (WGS) entry which is preliminary data.</text>
</comment>
<keyword evidence="7" id="KW-0139">CF(1)</keyword>
<dbReference type="NCBIfam" id="TIGR01145">
    <property type="entry name" value="ATP_synt_delta"/>
    <property type="match status" value="1"/>
</dbReference>
<name>A0A9D1HDQ8_9FIRM</name>
<evidence type="ECO:0000256" key="2">
    <source>
        <dbReference type="ARBA" id="ARBA00022448"/>
    </source>
</evidence>
<reference evidence="8" key="1">
    <citation type="submission" date="2020-10" db="EMBL/GenBank/DDBJ databases">
        <authorList>
            <person name="Gilroy R."/>
        </authorList>
    </citation>
    <scope>NUCLEOTIDE SEQUENCE</scope>
    <source>
        <strain evidence="8">CHK176-22527</strain>
    </source>
</reference>
<dbReference type="SUPFAM" id="SSF47928">
    <property type="entry name" value="N-terminal domain of the delta subunit of the F1F0-ATP synthase"/>
    <property type="match status" value="1"/>
</dbReference>